<evidence type="ECO:0000256" key="4">
    <source>
        <dbReference type="ARBA" id="ARBA00022741"/>
    </source>
</evidence>
<evidence type="ECO:0000256" key="5">
    <source>
        <dbReference type="ARBA" id="ARBA00022840"/>
    </source>
</evidence>
<evidence type="ECO:0000256" key="8">
    <source>
        <dbReference type="ARBA" id="ARBA00029346"/>
    </source>
</evidence>
<dbReference type="UniPathway" id="UPA00241">
    <property type="reaction ID" value="UER00355"/>
</dbReference>
<dbReference type="GO" id="GO:0005737">
    <property type="term" value="C:cytoplasm"/>
    <property type="evidence" value="ECO:0007669"/>
    <property type="project" value="UniProtKB-SubCell"/>
</dbReference>
<keyword evidence="4 9" id="KW-0547">Nucleotide-binding</keyword>
<dbReference type="Gene3D" id="3.40.50.620">
    <property type="entry name" value="HUPs"/>
    <property type="match status" value="1"/>
</dbReference>
<feature type="binding site" evidence="9">
    <location>
        <begin position="127"/>
        <end position="133"/>
    </location>
    <ligand>
        <name>ATP</name>
        <dbReference type="ChEBI" id="CHEBI:30616"/>
    </ligand>
</feature>
<feature type="binding site" evidence="9">
    <location>
        <begin position="92"/>
        <end position="94"/>
    </location>
    <ligand>
        <name>ATP</name>
        <dbReference type="ChEBI" id="CHEBI:30616"/>
    </ligand>
</feature>
<dbReference type="InterPro" id="IPR014729">
    <property type="entry name" value="Rossmann-like_a/b/a_fold"/>
</dbReference>
<keyword evidence="3 9" id="KW-0548">Nucleotidyltransferase</keyword>
<feature type="binding site" evidence="9">
    <location>
        <position position="21"/>
    </location>
    <ligand>
        <name>ATP</name>
        <dbReference type="ChEBI" id="CHEBI:30616"/>
    </ligand>
</feature>
<dbReference type="EC" id="2.7.7.3" evidence="9"/>
<feature type="binding site" evidence="9">
    <location>
        <position position="45"/>
    </location>
    <ligand>
        <name>substrate</name>
    </ligand>
</feature>
<dbReference type="GO" id="GO:0004595">
    <property type="term" value="F:pantetheine-phosphate adenylyltransferase activity"/>
    <property type="evidence" value="ECO:0007669"/>
    <property type="project" value="UniProtKB-UniRule"/>
</dbReference>
<feature type="binding site" evidence="9">
    <location>
        <begin position="13"/>
        <end position="14"/>
    </location>
    <ligand>
        <name>ATP</name>
        <dbReference type="ChEBI" id="CHEBI:30616"/>
    </ligand>
</feature>
<feature type="binding site" evidence="9">
    <location>
        <position position="91"/>
    </location>
    <ligand>
        <name>substrate</name>
    </ligand>
</feature>
<comment type="function">
    <text evidence="9">Reversibly transfers an adenylyl group from ATP to 4'-phosphopantetheine, yielding dephospho-CoA (dPCoA) and pyrophosphate.</text>
</comment>
<name>A0A853KAK3_9BACL</name>
<gene>
    <name evidence="9 11" type="primary">coaD</name>
    <name evidence="11" type="ORF">AYW79_10860</name>
</gene>
<feature type="binding site" evidence="9">
    <location>
        <position position="77"/>
    </location>
    <ligand>
        <name>substrate</name>
    </ligand>
</feature>
<evidence type="ECO:0000256" key="6">
    <source>
        <dbReference type="ARBA" id="ARBA00022842"/>
    </source>
</evidence>
<dbReference type="AlphaFoldDB" id="A0A853KAK3"/>
<dbReference type="GO" id="GO:0015937">
    <property type="term" value="P:coenzyme A biosynthetic process"/>
    <property type="evidence" value="ECO:0007669"/>
    <property type="project" value="UniProtKB-UniRule"/>
</dbReference>
<comment type="similarity">
    <text evidence="9">Belongs to the bacterial CoaD family.</text>
</comment>
<dbReference type="HAMAP" id="MF_00151">
    <property type="entry name" value="PPAT_bact"/>
    <property type="match status" value="1"/>
</dbReference>
<keyword evidence="5 9" id="KW-0067">ATP-binding</keyword>
<feature type="site" description="Transition state stabilizer" evidence="9">
    <location>
        <position position="21"/>
    </location>
</feature>
<protein>
    <recommendedName>
        <fullName evidence="9">Phosphopantetheine adenylyltransferase</fullName>
        <ecNumber evidence="9">2.7.7.3</ecNumber>
    </recommendedName>
    <alternativeName>
        <fullName evidence="9">Dephospho-CoA pyrophosphorylase</fullName>
    </alternativeName>
    <alternativeName>
        <fullName evidence="9">Pantetheine-phosphate adenylyltransferase</fullName>
        <shortName evidence="9">PPAT</shortName>
    </alternativeName>
</protein>
<evidence type="ECO:0000256" key="2">
    <source>
        <dbReference type="ARBA" id="ARBA00022679"/>
    </source>
</evidence>
<dbReference type="Proteomes" id="UP000077421">
    <property type="component" value="Unassembled WGS sequence"/>
</dbReference>
<comment type="cofactor">
    <cofactor evidence="9">
        <name>Mg(2+)</name>
        <dbReference type="ChEBI" id="CHEBI:18420"/>
    </cofactor>
</comment>
<comment type="subcellular location">
    <subcellularLocation>
        <location evidence="9">Cytoplasm</location>
    </subcellularLocation>
</comment>
<evidence type="ECO:0000313" key="12">
    <source>
        <dbReference type="Proteomes" id="UP000077421"/>
    </source>
</evidence>
<dbReference type="SUPFAM" id="SSF52374">
    <property type="entry name" value="Nucleotidylyl transferase"/>
    <property type="match status" value="1"/>
</dbReference>
<feature type="binding site" evidence="9">
    <location>
        <position position="102"/>
    </location>
    <ligand>
        <name>ATP</name>
        <dbReference type="ChEBI" id="CHEBI:30616"/>
    </ligand>
</feature>
<dbReference type="InterPro" id="IPR004821">
    <property type="entry name" value="Cyt_trans-like"/>
</dbReference>
<reference evidence="11 12" key="1">
    <citation type="submission" date="2016-02" db="EMBL/GenBank/DDBJ databases">
        <title>Draft genome sequence of Acidibacillus ferrooxidans SLC66.</title>
        <authorList>
            <person name="Oliveira G."/>
            <person name="Nancucheo I."/>
            <person name="Dall'Agnol H."/>
            <person name="Johnson B."/>
            <person name="Oliveira R."/>
            <person name="Nunes G.L."/>
            <person name="Tzotzos G."/>
            <person name="Orellana S.C."/>
            <person name="Salim A.C."/>
            <person name="Araujo F.M."/>
        </authorList>
    </citation>
    <scope>NUCLEOTIDE SEQUENCE [LARGE SCALE GENOMIC DNA]</scope>
    <source>
        <strain evidence="11 12">SLC66</strain>
    </source>
</reference>
<comment type="subunit">
    <text evidence="9">Homohexamer.</text>
</comment>
<evidence type="ECO:0000256" key="9">
    <source>
        <dbReference type="HAMAP-Rule" id="MF_00151"/>
    </source>
</evidence>
<dbReference type="PANTHER" id="PTHR21342">
    <property type="entry name" value="PHOSPHOPANTETHEINE ADENYLYLTRANSFERASE"/>
    <property type="match status" value="1"/>
</dbReference>
<dbReference type="PANTHER" id="PTHR21342:SF1">
    <property type="entry name" value="PHOSPHOPANTETHEINE ADENYLYLTRANSFERASE"/>
    <property type="match status" value="1"/>
</dbReference>
<evidence type="ECO:0000256" key="1">
    <source>
        <dbReference type="ARBA" id="ARBA00022490"/>
    </source>
</evidence>
<sequence>MIDLVRIAVYPGSFDPLTLGHLDVVTRGAKMFDHVVVAVLVNLKKTPLFTSEERTALIRESVKDLPNVSVDSFSGLLVNYLQEKQATVIIRGLRFISDLETELQMASMNRELMPESETIFIPTNHEFSYLSSSLIKEIARHRGDVSRFVPGNVLHALREKQEERFG</sequence>
<proteinExistence type="inferred from homology"/>
<evidence type="ECO:0000256" key="7">
    <source>
        <dbReference type="ARBA" id="ARBA00022993"/>
    </source>
</evidence>
<comment type="catalytic activity">
    <reaction evidence="8 9">
        <text>(R)-4'-phosphopantetheine + ATP + H(+) = 3'-dephospho-CoA + diphosphate</text>
        <dbReference type="Rhea" id="RHEA:19801"/>
        <dbReference type="ChEBI" id="CHEBI:15378"/>
        <dbReference type="ChEBI" id="CHEBI:30616"/>
        <dbReference type="ChEBI" id="CHEBI:33019"/>
        <dbReference type="ChEBI" id="CHEBI:57328"/>
        <dbReference type="ChEBI" id="CHEBI:61723"/>
        <dbReference type="EC" id="2.7.7.3"/>
    </reaction>
</comment>
<keyword evidence="2 9" id="KW-0808">Transferase</keyword>
<organism evidence="11 12">
    <name type="scientific">Ferroacidibacillus organovorans</name>
    <dbReference type="NCBI Taxonomy" id="1765683"/>
    <lineage>
        <taxon>Bacteria</taxon>
        <taxon>Bacillati</taxon>
        <taxon>Bacillota</taxon>
        <taxon>Bacilli</taxon>
        <taxon>Bacillales</taxon>
        <taxon>Alicyclobacillaceae</taxon>
        <taxon>Ferroacidibacillus</taxon>
    </lineage>
</organism>
<evidence type="ECO:0000259" key="10">
    <source>
        <dbReference type="Pfam" id="PF01467"/>
    </source>
</evidence>
<feature type="domain" description="Cytidyltransferase-like" evidence="10">
    <location>
        <begin position="9"/>
        <end position="137"/>
    </location>
</feature>
<keyword evidence="1 9" id="KW-0963">Cytoplasm</keyword>
<comment type="pathway">
    <text evidence="9">Cofactor biosynthesis; coenzyme A biosynthesis; CoA from (R)-pantothenate: step 4/5.</text>
</comment>
<dbReference type="NCBIfam" id="TIGR00125">
    <property type="entry name" value="cyt_tran_rel"/>
    <property type="match status" value="1"/>
</dbReference>
<feature type="binding site" evidence="9">
    <location>
        <position position="13"/>
    </location>
    <ligand>
        <name>substrate</name>
    </ligand>
</feature>
<keyword evidence="6 9" id="KW-0460">Magnesium</keyword>
<dbReference type="CDD" id="cd02163">
    <property type="entry name" value="PPAT"/>
    <property type="match status" value="1"/>
</dbReference>
<dbReference type="NCBIfam" id="TIGR01510">
    <property type="entry name" value="coaD_prev_kdtB"/>
    <property type="match status" value="1"/>
</dbReference>
<evidence type="ECO:0000256" key="3">
    <source>
        <dbReference type="ARBA" id="ARBA00022695"/>
    </source>
</evidence>
<dbReference type="GO" id="GO:0005524">
    <property type="term" value="F:ATP binding"/>
    <property type="evidence" value="ECO:0007669"/>
    <property type="project" value="UniProtKB-KW"/>
</dbReference>
<dbReference type="InterPro" id="IPR001980">
    <property type="entry name" value="PPAT"/>
</dbReference>
<evidence type="ECO:0000313" key="11">
    <source>
        <dbReference type="EMBL" id="OAG93384.1"/>
    </source>
</evidence>
<keyword evidence="7 9" id="KW-0173">Coenzyme A biosynthesis</keyword>
<dbReference type="PRINTS" id="PR01020">
    <property type="entry name" value="LPSBIOSNTHSS"/>
</dbReference>
<dbReference type="EMBL" id="LSUQ01000037">
    <property type="protein sequence ID" value="OAG93384.1"/>
    <property type="molecule type" value="Genomic_DNA"/>
</dbReference>
<accession>A0A853KAK3</accession>
<dbReference type="Pfam" id="PF01467">
    <property type="entry name" value="CTP_transf_like"/>
    <property type="match status" value="1"/>
</dbReference>
<comment type="caution">
    <text evidence="11">The sequence shown here is derived from an EMBL/GenBank/DDBJ whole genome shotgun (WGS) entry which is preliminary data.</text>
</comment>